<comment type="catalytic activity">
    <reaction evidence="15">
        <text>Exonucleolytic cleavage (in the presence of ATP) in either 5'- to 3'- or 3'- to 5'-direction to yield 5'-phosphooligonucleotides.</text>
        <dbReference type="EC" id="3.1.11.5"/>
    </reaction>
</comment>
<evidence type="ECO:0000256" key="10">
    <source>
        <dbReference type="ARBA" id="ARBA00023125"/>
    </source>
</evidence>
<dbReference type="GO" id="GO:0000724">
    <property type="term" value="P:double-strand break repair via homologous recombination"/>
    <property type="evidence" value="ECO:0007669"/>
    <property type="project" value="UniProtKB-UniRule"/>
</dbReference>
<dbReference type="Gene3D" id="3.40.50.300">
    <property type="entry name" value="P-loop containing nucleotide triphosphate hydrolases"/>
    <property type="match status" value="2"/>
</dbReference>
<feature type="active site" description="For nuclease activity" evidence="15">
    <location>
        <position position="1159"/>
    </location>
</feature>
<evidence type="ECO:0000256" key="17">
    <source>
        <dbReference type="SAM" id="MobiDB-lite"/>
    </source>
</evidence>
<dbReference type="HAMAP" id="MF_01485">
    <property type="entry name" value="RecB"/>
    <property type="match status" value="1"/>
</dbReference>
<dbReference type="CDD" id="cd22352">
    <property type="entry name" value="RecB_C-like"/>
    <property type="match status" value="1"/>
</dbReference>
<comment type="similarity">
    <text evidence="15">Belongs to the helicase family. UvrD subfamily.</text>
</comment>
<keyword evidence="10 15" id="KW-0238">DNA-binding</keyword>
<dbReference type="InterPro" id="IPR014017">
    <property type="entry name" value="DNA_helicase_UvrD-like_C"/>
</dbReference>
<comment type="domain">
    <text evidence="15">The C-terminal domain has nuclease activity and interacts with RecD. It interacts with RecA, facilitating its loading onto ssDNA.</text>
</comment>
<keyword evidence="8 15" id="KW-0067">ATP-binding</keyword>
<evidence type="ECO:0000256" key="12">
    <source>
        <dbReference type="ARBA" id="ARBA00023235"/>
    </source>
</evidence>
<dbReference type="GO" id="GO:0005524">
    <property type="term" value="F:ATP binding"/>
    <property type="evidence" value="ECO:0007669"/>
    <property type="project" value="UniProtKB-UniRule"/>
</dbReference>
<proteinExistence type="inferred from homology"/>
<evidence type="ECO:0000256" key="11">
    <source>
        <dbReference type="ARBA" id="ARBA00023204"/>
    </source>
</evidence>
<dbReference type="GO" id="GO:0005829">
    <property type="term" value="C:cytosol"/>
    <property type="evidence" value="ECO:0007669"/>
    <property type="project" value="TreeGrafter"/>
</dbReference>
<dbReference type="PROSITE" id="PS51198">
    <property type="entry name" value="UVRD_HELICASE_ATP_BIND"/>
    <property type="match status" value="1"/>
</dbReference>
<dbReference type="EC" id="3.1.11.5" evidence="15"/>
<dbReference type="AlphaFoldDB" id="A0A2S4JFB4"/>
<feature type="domain" description="UvrD-like helicase ATP-binding" evidence="18">
    <location>
        <begin position="1"/>
        <end position="483"/>
    </location>
</feature>
<dbReference type="InterPro" id="IPR011604">
    <property type="entry name" value="PDDEXK-like_dom_sf"/>
</dbReference>
<comment type="miscellaneous">
    <text evidence="15">In the RecBCD complex, RecB has a slow 3'-5' helicase, an exonuclease activity and loads RecA onto ssDNA, RecD has a fast 5'-3' helicase activity, while RecC stimulates the ATPase and processivity of the RecB helicase and contributes to recognition of the Chi site.</text>
</comment>
<protein>
    <recommendedName>
        <fullName evidence="15">RecBCD enzyme subunit RecB</fullName>
        <ecNumber evidence="15">3.1.11.5</ecNumber>
        <ecNumber evidence="15">5.6.2.4</ecNumber>
    </recommendedName>
    <alternativeName>
        <fullName evidence="15">DNA 3'-5' helicase subunit RecB</fullName>
    </alternativeName>
    <alternativeName>
        <fullName evidence="15">Exonuclease V subunit RecB</fullName>
        <shortName evidence="15">ExoV subunit RecB</shortName>
    </alternativeName>
    <alternativeName>
        <fullName evidence="15">Helicase/nuclease RecBCD subunit RecB</fullName>
    </alternativeName>
</protein>
<dbReference type="PANTHER" id="PTHR11070:SF23">
    <property type="entry name" value="RECBCD ENZYME SUBUNIT RECB"/>
    <property type="match status" value="1"/>
</dbReference>
<dbReference type="InterPro" id="IPR000212">
    <property type="entry name" value="DNA_helicase_UvrD/REP"/>
</dbReference>
<evidence type="ECO:0000256" key="8">
    <source>
        <dbReference type="ARBA" id="ARBA00022840"/>
    </source>
</evidence>
<dbReference type="PANTHER" id="PTHR11070">
    <property type="entry name" value="UVRD / RECB / PCRA DNA HELICASE FAMILY MEMBER"/>
    <property type="match status" value="1"/>
</dbReference>
<dbReference type="InterPro" id="IPR038726">
    <property type="entry name" value="PDDEXK_AddAB-type"/>
</dbReference>
<evidence type="ECO:0000256" key="1">
    <source>
        <dbReference type="ARBA" id="ARBA00022722"/>
    </source>
</evidence>
<dbReference type="GO" id="GO:0043138">
    <property type="term" value="F:3'-5' DNA helicase activity"/>
    <property type="evidence" value="ECO:0007669"/>
    <property type="project" value="UniProtKB-UniRule"/>
</dbReference>
<gene>
    <name evidence="15" type="primary">recB</name>
    <name evidence="20" type="ORF">AU468_14350</name>
</gene>
<keyword evidence="1 15" id="KW-0540">Nuclease</keyword>
<comment type="cofactor">
    <cofactor evidence="15">
        <name>Mg(2+)</name>
        <dbReference type="ChEBI" id="CHEBI:18420"/>
    </cofactor>
    <text evidence="15">Binds 1 Mg(2+) ion per subunit.</text>
</comment>
<organism evidence="20 21">
    <name type="scientific">Alkalispirochaeta sphaeroplastigenens</name>
    <dbReference type="NCBI Taxonomy" id="1187066"/>
    <lineage>
        <taxon>Bacteria</taxon>
        <taxon>Pseudomonadati</taxon>
        <taxon>Spirochaetota</taxon>
        <taxon>Spirochaetia</taxon>
        <taxon>Spirochaetales</taxon>
        <taxon>Spirochaetaceae</taxon>
        <taxon>Alkalispirochaeta</taxon>
    </lineage>
</organism>
<keyword evidence="5 15" id="KW-0378">Hydrolase</keyword>
<dbReference type="InterPro" id="IPR027417">
    <property type="entry name" value="P-loop_NTPase"/>
</dbReference>
<keyword evidence="7 15" id="KW-0269">Exonuclease</keyword>
<accession>A0A2S4JFB4</accession>
<feature type="region of interest" description="Nuclease activity, interacts with RecD and RecA" evidence="15">
    <location>
        <begin position="964"/>
        <end position="1264"/>
    </location>
</feature>
<comment type="domain">
    <text evidence="15">The N-terminal DNA-binding domain is a ssDNA-dependent ATPase and has ATP-dependent 3'-5' helicase function. This domain interacts with RecC.</text>
</comment>
<keyword evidence="21" id="KW-1185">Reference proteome</keyword>
<dbReference type="SUPFAM" id="SSF52540">
    <property type="entry name" value="P-loop containing nucleoside triphosphate hydrolases"/>
    <property type="match status" value="1"/>
</dbReference>
<dbReference type="EC" id="5.6.2.4" evidence="15"/>
<feature type="binding site" evidence="15">
    <location>
        <position position="1146"/>
    </location>
    <ligand>
        <name>Mg(2+)</name>
        <dbReference type="ChEBI" id="CHEBI:18420"/>
    </ligand>
</feature>
<dbReference type="GO" id="GO:0000287">
    <property type="term" value="F:magnesium ion binding"/>
    <property type="evidence" value="ECO:0007669"/>
    <property type="project" value="UniProtKB-UniRule"/>
</dbReference>
<keyword evidence="2 15" id="KW-0479">Metal-binding</keyword>
<evidence type="ECO:0000256" key="9">
    <source>
        <dbReference type="ARBA" id="ARBA00022842"/>
    </source>
</evidence>
<feature type="binding site" evidence="16">
    <location>
        <begin position="21"/>
        <end position="28"/>
    </location>
    <ligand>
        <name>ATP</name>
        <dbReference type="ChEBI" id="CHEBI:30616"/>
    </ligand>
</feature>
<evidence type="ECO:0000313" key="20">
    <source>
        <dbReference type="EMBL" id="POQ98212.1"/>
    </source>
</evidence>
<dbReference type="Gene3D" id="1.10.3170.10">
    <property type="entry name" value="Recbcd, chain B, domain 2"/>
    <property type="match status" value="1"/>
</dbReference>
<dbReference type="Pfam" id="PF13361">
    <property type="entry name" value="UvrD_C"/>
    <property type="match status" value="1"/>
</dbReference>
<dbReference type="Gene3D" id="1.10.486.10">
    <property type="entry name" value="PCRA, domain 4"/>
    <property type="match status" value="1"/>
</dbReference>
<dbReference type="GO" id="GO:0003677">
    <property type="term" value="F:DNA binding"/>
    <property type="evidence" value="ECO:0007669"/>
    <property type="project" value="UniProtKB-UniRule"/>
</dbReference>
<evidence type="ECO:0000313" key="21">
    <source>
        <dbReference type="Proteomes" id="UP000237350"/>
    </source>
</evidence>
<evidence type="ECO:0000256" key="16">
    <source>
        <dbReference type="PROSITE-ProRule" id="PRU00560"/>
    </source>
</evidence>
<feature type="binding site" evidence="15">
    <location>
        <position position="1029"/>
    </location>
    <ligand>
        <name>Mg(2+)</name>
        <dbReference type="ChEBI" id="CHEBI:18420"/>
    </ligand>
</feature>
<evidence type="ECO:0000256" key="4">
    <source>
        <dbReference type="ARBA" id="ARBA00022763"/>
    </source>
</evidence>
<dbReference type="Proteomes" id="UP000237350">
    <property type="component" value="Unassembled WGS sequence"/>
</dbReference>
<dbReference type="Pfam" id="PF12705">
    <property type="entry name" value="PDDEXK_1"/>
    <property type="match status" value="1"/>
</dbReference>
<dbReference type="GO" id="GO:0009338">
    <property type="term" value="C:exodeoxyribonuclease V complex"/>
    <property type="evidence" value="ECO:0007669"/>
    <property type="project" value="TreeGrafter"/>
</dbReference>
<feature type="region of interest" description="DNA-binding and helicase activity, interacts with RecC" evidence="15">
    <location>
        <begin position="1"/>
        <end position="897"/>
    </location>
</feature>
<evidence type="ECO:0000256" key="7">
    <source>
        <dbReference type="ARBA" id="ARBA00022839"/>
    </source>
</evidence>
<evidence type="ECO:0000256" key="5">
    <source>
        <dbReference type="ARBA" id="ARBA00022801"/>
    </source>
</evidence>
<sequence>MKPEQLNPLNLPLKGSRLIEAGAGTGKTYTIAQLYTRLVLGHGTSETSFGRPLTPPEILVVTFTEAATMELRHRIRSRLVEAGQLFRESPGEEAPVQDPLLRELCDSIPPEEHHLAAQLLEDAAEEMDQAAIFTIHGWCQRTLKQNAFESGIAFHLELTPDPKDLWSQAVRDYWRATFYGITPEEAGALEELFATPDHLESAMAPFKGIISGTICFEGLPLGAPRPPAETLQTIVETRRERHRAATEIQHSWRDQEEEITEQLLKIREGLNKNSFREATAPASFAEALEECSRWAREGDPAAPPAFMEKLKPGKLKLNKGWNLPEGSPLTALGEGLEYLEQQNQRDHRLEKAHLILHALEETRCRYARMKDQRSLLDFDDMVLHLARALEPQREGADLLASRIAEAFPVALVDEFQDTDQAQYHIFDRIYRVAENRQDRGIFLIGDPKQAIYRFRGADIFTYLVARRATAGRHYALTTNYRSRTPMVEAVNRIFLAADRHPRGAFLFGSGEEGEIPFLPARPRPDRPPRDEPLFLAEGVEAPALTLWTFETDDEEVPPGTTAFRATLARLGAERISRWLSRDPEGAPRGIIREGGQERPLSPSDLAVLVRSCTEAQAIQEELRNRGIPSVYLSERGSLFQTPEAVDLLTWLRALASPEEERLVREALATSSMAIPLEELERSARDDLLRQGDTDRFAACNELWQREGVLPAIRKLIQDYGVAARQSTAPQGERVLTNLLHGAEWLHQMSATVHTRQELIRLLARKIGDPGDEQILRLESDQECLRVITIFKAKGLEYNLVIAPFLSLPRPWVKAPPKDSISPLVWHNQNHTALVELSRDHQEARDAHTRESLSEEMRLLYVALTRSRIAAFTALAPVASGNSKTPGNHATAVGYLLSGEGEPESARAMRKEVTALAESSREIELVFLDPEEPHQDEPPGAQAIPSETPPRLRDIPRPRRRPGTPWWIASYSALRIAPAEDLPREPEIPAQELAQEEPLLVASRTTPVAPPGSAALHTFPAGARAGTLLHEALEEAGKAGFSRCRETLPPELQETLEDKCRSLGWEEWAPALVEWTRQVVTLPLPLPENPSLADLQTCQAELEFLFPAQQVATEKLDGITRRYILPGRDRPPLAPRLVSGMMKGFIDLVFHHGGRYYLADWKSNRLGDGSQSYTRDALEAELCKKRYDLQMALYTLALHRHLQQRLPHYRCEDHLGGAVYLFLRGIEAEPRGAFLYRPAPDLLEELDRLFRGREHSPNTGGGHHG</sequence>
<evidence type="ECO:0000256" key="3">
    <source>
        <dbReference type="ARBA" id="ARBA00022741"/>
    </source>
</evidence>
<comment type="catalytic activity">
    <reaction evidence="13 15">
        <text>Couples ATP hydrolysis with the unwinding of duplex DNA by translocating in the 3'-5' direction.</text>
        <dbReference type="EC" id="5.6.2.4"/>
    </reaction>
</comment>
<comment type="subunit">
    <text evidence="15">Heterotrimer of RecB, RecC and RecD. All subunits contribute to DNA-binding. Interacts with RecA.</text>
</comment>
<evidence type="ECO:0000259" key="19">
    <source>
        <dbReference type="PROSITE" id="PS51217"/>
    </source>
</evidence>
<dbReference type="InterPro" id="IPR011335">
    <property type="entry name" value="Restrct_endonuc-II-like"/>
</dbReference>
<feature type="binding site" evidence="15">
    <location>
        <position position="1159"/>
    </location>
    <ligand>
        <name>Mg(2+)</name>
        <dbReference type="ChEBI" id="CHEBI:18420"/>
    </ligand>
</feature>
<keyword evidence="11 15" id="KW-0234">DNA repair</keyword>
<name>A0A2S4JFB4_9SPIO</name>
<keyword evidence="6 15" id="KW-0347">Helicase</keyword>
<evidence type="ECO:0000256" key="6">
    <source>
        <dbReference type="ARBA" id="ARBA00022806"/>
    </source>
</evidence>
<comment type="catalytic activity">
    <reaction evidence="14 15">
        <text>ATP + H2O = ADP + phosphate + H(+)</text>
        <dbReference type="Rhea" id="RHEA:13065"/>
        <dbReference type="ChEBI" id="CHEBI:15377"/>
        <dbReference type="ChEBI" id="CHEBI:15378"/>
        <dbReference type="ChEBI" id="CHEBI:30616"/>
        <dbReference type="ChEBI" id="CHEBI:43474"/>
        <dbReference type="ChEBI" id="CHEBI:456216"/>
        <dbReference type="EC" id="5.6.2.4"/>
    </reaction>
</comment>
<dbReference type="NCBIfam" id="TIGR00609">
    <property type="entry name" value="recB"/>
    <property type="match status" value="1"/>
</dbReference>
<dbReference type="SUPFAM" id="SSF52980">
    <property type="entry name" value="Restriction endonuclease-like"/>
    <property type="match status" value="1"/>
</dbReference>
<comment type="caution">
    <text evidence="20">The sequence shown here is derived from an EMBL/GenBank/DDBJ whole genome shotgun (WGS) entry which is preliminary data.</text>
</comment>
<keyword evidence="3 15" id="KW-0547">Nucleotide-binding</keyword>
<keyword evidence="9 15" id="KW-0460">Magnesium</keyword>
<reference evidence="21" key="1">
    <citation type="submission" date="2015-12" db="EMBL/GenBank/DDBJ databases">
        <authorList>
            <person name="Lodha T.D."/>
            <person name="Chintalapati S."/>
            <person name="Chintalapati V.R."/>
            <person name="Sravanthi T."/>
        </authorList>
    </citation>
    <scope>NUCLEOTIDE SEQUENCE [LARGE SCALE GENOMIC DNA]</scope>
    <source>
        <strain evidence="21">JC133</strain>
    </source>
</reference>
<comment type="function">
    <text evidence="15">A helicase/nuclease that prepares dsDNA breaks (DSB) for recombinational DNA repair. Binds to DSBs and unwinds DNA via a highly rapid and processive ATP-dependent bidirectional helicase activity. Unwinds dsDNA until it encounters a Chi (crossover hotspot instigator) sequence from the 3' direction. Cuts ssDNA a few nucleotides 3' to the Chi site. The properties and activities of the enzyme are changed at Chi. The Chi-altered holoenzyme produces a long 3'-ssDNA overhang and facilitates RecA-binding to the ssDNA for homologous DNA recombination and repair. Holoenzyme degrades any linearized DNA that is unable to undergo homologous recombination. In the holoenzyme this subunit contributes ATPase, 3'-5' helicase, exonuclease activity and loads RecA onto ssDNA.</text>
</comment>
<evidence type="ECO:0000256" key="14">
    <source>
        <dbReference type="ARBA" id="ARBA00048988"/>
    </source>
</evidence>
<keyword evidence="12 15" id="KW-0413">Isomerase</keyword>
<dbReference type="GO" id="GO:0008854">
    <property type="term" value="F:exodeoxyribonuclease V activity"/>
    <property type="evidence" value="ECO:0007669"/>
    <property type="project" value="UniProtKB-EC"/>
</dbReference>
<dbReference type="Gene3D" id="3.90.320.10">
    <property type="match status" value="1"/>
</dbReference>
<evidence type="ECO:0000256" key="15">
    <source>
        <dbReference type="HAMAP-Rule" id="MF_01485"/>
    </source>
</evidence>
<dbReference type="InterPro" id="IPR004586">
    <property type="entry name" value="RecB"/>
</dbReference>
<dbReference type="InterPro" id="IPR014016">
    <property type="entry name" value="UvrD-like_ATP-bd"/>
</dbReference>
<dbReference type="EMBL" id="LPWH01000127">
    <property type="protein sequence ID" value="POQ98212.1"/>
    <property type="molecule type" value="Genomic_DNA"/>
</dbReference>
<feature type="region of interest" description="Disordered" evidence="17">
    <location>
        <begin position="930"/>
        <end position="958"/>
    </location>
</feature>
<evidence type="ECO:0000256" key="13">
    <source>
        <dbReference type="ARBA" id="ARBA00034617"/>
    </source>
</evidence>
<dbReference type="RefSeq" id="WP_181015653.1">
    <property type="nucleotide sequence ID" value="NZ_LPWH01000127.1"/>
</dbReference>
<evidence type="ECO:0000256" key="2">
    <source>
        <dbReference type="ARBA" id="ARBA00022723"/>
    </source>
</evidence>
<dbReference type="PROSITE" id="PS51217">
    <property type="entry name" value="UVRD_HELICASE_CTER"/>
    <property type="match status" value="1"/>
</dbReference>
<feature type="domain" description="UvrD-like helicase C-terminal" evidence="19">
    <location>
        <begin position="525"/>
        <end position="794"/>
    </location>
</feature>
<evidence type="ECO:0000259" key="18">
    <source>
        <dbReference type="PROSITE" id="PS51198"/>
    </source>
</evidence>
<dbReference type="Pfam" id="PF00580">
    <property type="entry name" value="UvrD-helicase"/>
    <property type="match status" value="1"/>
</dbReference>
<keyword evidence="4 15" id="KW-0227">DNA damage</keyword>